<dbReference type="RefSeq" id="WP_052021731.1">
    <property type="nucleotide sequence ID" value="NZ_AYXG01000188.1"/>
</dbReference>
<keyword evidence="6 11" id="KW-0378">Hydrolase</keyword>
<dbReference type="InterPro" id="IPR050083">
    <property type="entry name" value="HtpX_protease"/>
</dbReference>
<evidence type="ECO:0000256" key="2">
    <source>
        <dbReference type="ARBA" id="ARBA00022475"/>
    </source>
</evidence>
<comment type="subcellular location">
    <subcellularLocation>
        <location evidence="1">Cell membrane</location>
        <topology evidence="1">Multi-pass membrane protein</topology>
    </subcellularLocation>
</comment>
<evidence type="ECO:0000256" key="9">
    <source>
        <dbReference type="ARBA" id="ARBA00023049"/>
    </source>
</evidence>
<reference evidence="14 15" key="1">
    <citation type="journal article" date="2014" name="Genome Announc.">
        <title>Draft Genome Sequence of the Antitrypanosomally Active Sponge-Associated Bacterium Actinokineospora sp. Strain EG49.</title>
        <authorList>
            <person name="Harjes J."/>
            <person name="Ryu T."/>
            <person name="Abdelmohsen U.R."/>
            <person name="Moitinho-Silva L."/>
            <person name="Horn H."/>
            <person name="Ravasi T."/>
            <person name="Hentschel U."/>
        </authorList>
    </citation>
    <scope>NUCLEOTIDE SEQUENCE [LARGE SCALE GENOMIC DNA]</scope>
    <source>
        <strain evidence="14 15">EG49</strain>
    </source>
</reference>
<comment type="caution">
    <text evidence="14">The sequence shown here is derived from an EMBL/GenBank/DDBJ whole genome shotgun (WGS) entry which is preliminary data.</text>
</comment>
<evidence type="ECO:0000256" key="3">
    <source>
        <dbReference type="ARBA" id="ARBA00022670"/>
    </source>
</evidence>
<dbReference type="EMBL" id="AYXG01000188">
    <property type="protein sequence ID" value="EWC59718.1"/>
    <property type="molecule type" value="Genomic_DNA"/>
</dbReference>
<dbReference type="OrthoDB" id="3474767at2"/>
<dbReference type="AlphaFoldDB" id="W7IHD6"/>
<dbReference type="STRING" id="909613.UO65_5023"/>
<feature type="domain" description="Peptidase M48" evidence="13">
    <location>
        <begin position="95"/>
        <end position="300"/>
    </location>
</feature>
<dbReference type="GO" id="GO:0004222">
    <property type="term" value="F:metalloendopeptidase activity"/>
    <property type="evidence" value="ECO:0007669"/>
    <property type="project" value="InterPro"/>
</dbReference>
<dbReference type="Proteomes" id="UP000019277">
    <property type="component" value="Unassembled WGS sequence"/>
</dbReference>
<keyword evidence="10 12" id="KW-0472">Membrane</keyword>
<dbReference type="PANTHER" id="PTHR43221:SF1">
    <property type="entry name" value="PROTEASE HTPX"/>
    <property type="match status" value="1"/>
</dbReference>
<evidence type="ECO:0000256" key="10">
    <source>
        <dbReference type="ARBA" id="ARBA00023136"/>
    </source>
</evidence>
<keyword evidence="3 11" id="KW-0645">Protease</keyword>
<comment type="similarity">
    <text evidence="11">Belongs to the peptidase M48 family.</text>
</comment>
<accession>W7IHD6</accession>
<dbReference type="GO" id="GO:0006508">
    <property type="term" value="P:proteolysis"/>
    <property type="evidence" value="ECO:0007669"/>
    <property type="project" value="UniProtKB-KW"/>
</dbReference>
<gene>
    <name evidence="14" type="ORF">UO65_5023</name>
</gene>
<evidence type="ECO:0000256" key="11">
    <source>
        <dbReference type="RuleBase" id="RU003983"/>
    </source>
</evidence>
<accession>A0A8E2X4F8</accession>
<comment type="cofactor">
    <cofactor evidence="11">
        <name>Zn(2+)</name>
        <dbReference type="ChEBI" id="CHEBI:29105"/>
    </cofactor>
    <text evidence="11">Binds 1 zinc ion per subunit.</text>
</comment>
<name>W7IHD6_9PSEU</name>
<feature type="transmembrane region" description="Helical" evidence="12">
    <location>
        <begin position="204"/>
        <end position="224"/>
    </location>
</feature>
<keyword evidence="15" id="KW-1185">Reference proteome</keyword>
<evidence type="ECO:0000259" key="13">
    <source>
        <dbReference type="Pfam" id="PF01435"/>
    </source>
</evidence>
<evidence type="ECO:0000256" key="5">
    <source>
        <dbReference type="ARBA" id="ARBA00022723"/>
    </source>
</evidence>
<evidence type="ECO:0000256" key="4">
    <source>
        <dbReference type="ARBA" id="ARBA00022692"/>
    </source>
</evidence>
<evidence type="ECO:0000313" key="15">
    <source>
        <dbReference type="Proteomes" id="UP000019277"/>
    </source>
</evidence>
<evidence type="ECO:0000256" key="12">
    <source>
        <dbReference type="SAM" id="Phobius"/>
    </source>
</evidence>
<feature type="transmembrane region" description="Helical" evidence="12">
    <location>
        <begin position="56"/>
        <end position="78"/>
    </location>
</feature>
<proteinExistence type="inferred from homology"/>
<dbReference type="eggNOG" id="COG0501">
    <property type="taxonomic scope" value="Bacteria"/>
</dbReference>
<keyword evidence="7 11" id="KW-0862">Zinc</keyword>
<keyword evidence="9 11" id="KW-0482">Metalloprotease</keyword>
<protein>
    <recommendedName>
        <fullName evidence="13">Peptidase M48 domain-containing protein</fullName>
    </recommendedName>
</protein>
<keyword evidence="2" id="KW-1003">Cell membrane</keyword>
<dbReference type="GO" id="GO:0046872">
    <property type="term" value="F:metal ion binding"/>
    <property type="evidence" value="ECO:0007669"/>
    <property type="project" value="UniProtKB-KW"/>
</dbReference>
<dbReference type="Gene3D" id="3.30.2010.10">
    <property type="entry name" value="Metalloproteases ('zincins'), catalytic domain"/>
    <property type="match status" value="1"/>
</dbReference>
<evidence type="ECO:0000256" key="7">
    <source>
        <dbReference type="ARBA" id="ARBA00022833"/>
    </source>
</evidence>
<evidence type="ECO:0000313" key="14">
    <source>
        <dbReference type="EMBL" id="EWC59718.1"/>
    </source>
</evidence>
<sequence>MDEQPHRPRTRILPVEQRRGPDLAAVLSLGLIAPAFISSLVVMVLLGSIVWPSQSWVIPVVWVLSGVVVFVPAIETVLAKGLFDMHEPSVRDLSRLEPVWASVCRAAGVNRERYRLWIEGSKGLNAFAAGGRTVAVTRAALDLPPHLLEAVLAHELGHHLHGHARVSLLGWWYQLPARGAIVLVALVAKGVLAVGRFFSRFGGAAVVLASVLLVLILLAGVVYLNPWLLLMPLLAPVVAWSSRLGEYRADRAAATLGYGPALRDVLKGWLAAAGGDRRTWRARVLASHPAHVDRIRRLQSS</sequence>
<feature type="transmembrane region" description="Helical" evidence="12">
    <location>
        <begin position="21"/>
        <end position="50"/>
    </location>
</feature>
<dbReference type="PANTHER" id="PTHR43221">
    <property type="entry name" value="PROTEASE HTPX"/>
    <property type="match status" value="1"/>
</dbReference>
<keyword evidence="4 12" id="KW-0812">Transmembrane</keyword>
<keyword evidence="5" id="KW-0479">Metal-binding</keyword>
<dbReference type="Pfam" id="PF01435">
    <property type="entry name" value="Peptidase_M48"/>
    <property type="match status" value="1"/>
</dbReference>
<dbReference type="InterPro" id="IPR001915">
    <property type="entry name" value="Peptidase_M48"/>
</dbReference>
<evidence type="ECO:0000256" key="8">
    <source>
        <dbReference type="ARBA" id="ARBA00022989"/>
    </source>
</evidence>
<organism evidence="14 15">
    <name type="scientific">Actinokineospora spheciospongiae</name>
    <dbReference type="NCBI Taxonomy" id="909613"/>
    <lineage>
        <taxon>Bacteria</taxon>
        <taxon>Bacillati</taxon>
        <taxon>Actinomycetota</taxon>
        <taxon>Actinomycetes</taxon>
        <taxon>Pseudonocardiales</taxon>
        <taxon>Pseudonocardiaceae</taxon>
        <taxon>Actinokineospora</taxon>
    </lineage>
</organism>
<feature type="transmembrane region" description="Helical" evidence="12">
    <location>
        <begin position="175"/>
        <end position="198"/>
    </location>
</feature>
<dbReference type="GO" id="GO:0005886">
    <property type="term" value="C:plasma membrane"/>
    <property type="evidence" value="ECO:0007669"/>
    <property type="project" value="UniProtKB-SubCell"/>
</dbReference>
<keyword evidence="8 12" id="KW-1133">Transmembrane helix</keyword>
<evidence type="ECO:0000256" key="1">
    <source>
        <dbReference type="ARBA" id="ARBA00004651"/>
    </source>
</evidence>
<dbReference type="PATRIC" id="fig|909613.9.peg.5021"/>
<evidence type="ECO:0000256" key="6">
    <source>
        <dbReference type="ARBA" id="ARBA00022801"/>
    </source>
</evidence>